<evidence type="ECO:0000313" key="3">
    <source>
        <dbReference type="EMBL" id="KAL1411949.1"/>
    </source>
</evidence>
<feature type="transmembrane region" description="Helical" evidence="1">
    <location>
        <begin position="73"/>
        <end position="91"/>
    </location>
</feature>
<keyword evidence="1" id="KW-1133">Transmembrane helix</keyword>
<reference evidence="3 4" key="1">
    <citation type="submission" date="2023-08" db="EMBL/GenBank/DDBJ databases">
        <title>Annotated Genome Sequence of Vanrija albida AlHP1.</title>
        <authorList>
            <person name="Herzog R."/>
        </authorList>
    </citation>
    <scope>NUCLEOTIDE SEQUENCE [LARGE SCALE GENOMIC DNA]</scope>
    <source>
        <strain evidence="3 4">AlHP1</strain>
    </source>
</reference>
<protein>
    <recommendedName>
        <fullName evidence="2">Glycosyltransferase family 18 catalytic domain-containing protein</fullName>
    </recommendedName>
</protein>
<dbReference type="Pfam" id="PF15024">
    <property type="entry name" value="Glyco_transf_18"/>
    <property type="match status" value="1"/>
</dbReference>
<feature type="transmembrane region" description="Helical" evidence="1">
    <location>
        <begin position="33"/>
        <end position="52"/>
    </location>
</feature>
<evidence type="ECO:0000256" key="1">
    <source>
        <dbReference type="SAM" id="Phobius"/>
    </source>
</evidence>
<evidence type="ECO:0000313" key="4">
    <source>
        <dbReference type="Proteomes" id="UP001565368"/>
    </source>
</evidence>
<keyword evidence="4" id="KW-1185">Reference proteome</keyword>
<gene>
    <name evidence="3" type="ORF">Q8F55_002942</name>
</gene>
<keyword evidence="1" id="KW-0812">Transmembrane</keyword>
<comment type="caution">
    <text evidence="3">The sequence shown here is derived from an EMBL/GenBank/DDBJ whole genome shotgun (WGS) entry which is preliminary data.</text>
</comment>
<dbReference type="EMBL" id="JBBXJM010000002">
    <property type="protein sequence ID" value="KAL1411949.1"/>
    <property type="molecule type" value="Genomic_DNA"/>
</dbReference>
<accession>A0ABR3QB57</accession>
<dbReference type="GeneID" id="95983985"/>
<name>A0ABR3QB57_9TREE</name>
<organism evidence="3 4">
    <name type="scientific">Vanrija albida</name>
    <dbReference type="NCBI Taxonomy" id="181172"/>
    <lineage>
        <taxon>Eukaryota</taxon>
        <taxon>Fungi</taxon>
        <taxon>Dikarya</taxon>
        <taxon>Basidiomycota</taxon>
        <taxon>Agaricomycotina</taxon>
        <taxon>Tremellomycetes</taxon>
        <taxon>Trichosporonales</taxon>
        <taxon>Trichosporonaceae</taxon>
        <taxon>Vanrija</taxon>
    </lineage>
</organism>
<keyword evidence="1" id="KW-0472">Membrane</keyword>
<evidence type="ECO:0000259" key="2">
    <source>
        <dbReference type="Pfam" id="PF15024"/>
    </source>
</evidence>
<dbReference type="Proteomes" id="UP001565368">
    <property type="component" value="Unassembled WGS sequence"/>
</dbReference>
<dbReference type="InterPro" id="IPR026116">
    <property type="entry name" value="GT18_cat"/>
</dbReference>
<feature type="domain" description="Glycosyltransferase family 18 catalytic" evidence="2">
    <location>
        <begin position="327"/>
        <end position="497"/>
    </location>
</feature>
<dbReference type="RefSeq" id="XP_069211893.1">
    <property type="nucleotide sequence ID" value="XM_069351507.1"/>
</dbReference>
<sequence>MGKNYSQAAPVTSAALVPLRVAAAAVPLVVPPIRATLIFILFLPFHLVRATRLLHAMAYHYTPLGKQVGLRRYVPPLLAVFVFLSGLLFIAHQSGVSITGGSGLRNLPDPGSRVSSNSLLPASGAYHDLAYVPHPHDEITEDKKGWMWYNDAKLRSITACMARGDCHPNAAKIVIFNVWYCKMAMFGNYKGGEGTWCVGMTQSLERQGYTVLFADDDWEYTYHIYRQFPDLIRHVVSMEEEHEQKFKDWAKTKDRPWGIPHWKHFRFHYYQTDGGTVVGNPWVVTCEPEWRDKEHNFRNFTYLGYSIEKDKDYIPFEDRPMRAYVLGKHQTFFYPRAHQAWGLDYYKRALDEIRKTIPKFEMVGSFFDERNEEDQKKEGPLPIPEGIRNLPKLGPKEFDHELRQARLLLGIGHPTASPSPYRALARGVPFLSPFKLMMTPPGTEDDPNTWSDSQHDTLRTEQPPLVYNVLEFNYTGMVEAIKKAMVTPIEPYVYERMLQPAFDERMRNWMEADWETEARRILDLRLQGTETQKTSWVEVFEM</sequence>
<proteinExistence type="predicted"/>